<dbReference type="PATRIC" id="fig|1242969.3.peg.207"/>
<evidence type="ECO:0000256" key="1">
    <source>
        <dbReference type="PIRSR" id="PIRSR602481-1"/>
    </source>
</evidence>
<dbReference type="GO" id="GO:0008270">
    <property type="term" value="F:zinc ion binding"/>
    <property type="evidence" value="ECO:0007669"/>
    <property type="project" value="TreeGrafter"/>
</dbReference>
<feature type="binding site" evidence="1">
    <location>
        <position position="101"/>
    </location>
    <ligand>
        <name>Zn(2+)</name>
        <dbReference type="ChEBI" id="CHEBI:29105"/>
    </ligand>
</feature>
<dbReference type="InterPro" id="IPR002481">
    <property type="entry name" value="FUR"/>
</dbReference>
<evidence type="ECO:0000313" key="2">
    <source>
        <dbReference type="EMBL" id="ERJ26919.1"/>
    </source>
</evidence>
<comment type="cofactor">
    <cofactor evidence="1">
        <name>Zn(2+)</name>
        <dbReference type="ChEBI" id="CHEBI:29105"/>
    </cofactor>
    <text evidence="1">Binds 1 zinc ion per subunit.</text>
</comment>
<dbReference type="PANTHER" id="PTHR33202">
    <property type="entry name" value="ZINC UPTAKE REGULATION PROTEIN"/>
    <property type="match status" value="1"/>
</dbReference>
<name>U2GFR1_9BACT</name>
<dbReference type="eggNOG" id="COG0735">
    <property type="taxonomic scope" value="Bacteria"/>
</dbReference>
<dbReference type="EMBL" id="ANNI01000001">
    <property type="protein sequence ID" value="ERJ26919.1"/>
    <property type="molecule type" value="Genomic_DNA"/>
</dbReference>
<dbReference type="Proteomes" id="UP000016627">
    <property type="component" value="Unassembled WGS sequence"/>
</dbReference>
<dbReference type="GO" id="GO:0045892">
    <property type="term" value="P:negative regulation of DNA-templated transcription"/>
    <property type="evidence" value="ECO:0007669"/>
    <property type="project" value="TreeGrafter"/>
</dbReference>
<keyword evidence="1" id="KW-0479">Metal-binding</keyword>
<dbReference type="SUPFAM" id="SSF46785">
    <property type="entry name" value="Winged helix' DNA-binding domain"/>
    <property type="match status" value="1"/>
</dbReference>
<gene>
    <name evidence="2" type="ORF">ATCC51562_1077</name>
</gene>
<dbReference type="Gene3D" id="1.10.10.10">
    <property type="entry name" value="Winged helix-like DNA-binding domain superfamily/Winged helix DNA-binding domain"/>
    <property type="match status" value="1"/>
</dbReference>
<protein>
    <submittedName>
        <fullName evidence="2">Peroxide stress regulator</fullName>
    </submittedName>
</protein>
<organism evidence="2 3">
    <name type="scientific">Campylobacter concisus ATCC 51562</name>
    <dbReference type="NCBI Taxonomy" id="1242969"/>
    <lineage>
        <taxon>Bacteria</taxon>
        <taxon>Pseudomonadati</taxon>
        <taxon>Campylobacterota</taxon>
        <taxon>Epsilonproteobacteria</taxon>
        <taxon>Campylobacterales</taxon>
        <taxon>Campylobacteraceae</taxon>
        <taxon>Campylobacter</taxon>
    </lineage>
</organism>
<dbReference type="AlphaFoldDB" id="U2GFR1"/>
<feature type="binding site" evidence="1">
    <location>
        <position position="104"/>
    </location>
    <ligand>
        <name>Zn(2+)</name>
        <dbReference type="ChEBI" id="CHEBI:29105"/>
    </ligand>
</feature>
<dbReference type="Pfam" id="PF01475">
    <property type="entry name" value="FUR"/>
    <property type="match status" value="1"/>
</dbReference>
<proteinExistence type="predicted"/>
<accession>U2GFR1</accession>
<dbReference type="PANTHER" id="PTHR33202:SF7">
    <property type="entry name" value="FERRIC UPTAKE REGULATION PROTEIN"/>
    <property type="match status" value="1"/>
</dbReference>
<dbReference type="InterPro" id="IPR036390">
    <property type="entry name" value="WH_DNA-bd_sf"/>
</dbReference>
<comment type="caution">
    <text evidence="2">The sequence shown here is derived from an EMBL/GenBank/DDBJ whole genome shotgun (WGS) entry which is preliminary data.</text>
</comment>
<dbReference type="GO" id="GO:1900376">
    <property type="term" value="P:regulation of secondary metabolite biosynthetic process"/>
    <property type="evidence" value="ECO:0007669"/>
    <property type="project" value="TreeGrafter"/>
</dbReference>
<keyword evidence="1" id="KW-0862">Zinc</keyword>
<evidence type="ECO:0000313" key="3">
    <source>
        <dbReference type="Proteomes" id="UP000016627"/>
    </source>
</evidence>
<dbReference type="InterPro" id="IPR036388">
    <property type="entry name" value="WH-like_DNA-bd_sf"/>
</dbReference>
<reference evidence="2 3" key="1">
    <citation type="journal article" date="2013" name="BMC Genomics">
        <title>Comparative genomics of Campylobacter concisus isolates reveals genetic diversity and provides insights into disease association.</title>
        <authorList>
            <person name="Deshpande N.P."/>
            <person name="Kaakoush N.O."/>
            <person name="Wilkins M.R."/>
            <person name="Mitchell H.M."/>
        </authorList>
    </citation>
    <scope>NUCLEOTIDE SEQUENCE [LARGE SCALE GENOMIC DNA]</scope>
    <source>
        <strain evidence="2 3">ATCC 51562</strain>
    </source>
</reference>
<sequence length="136" mass="15798">MKFKTFSVNIQKIKRARMNARNFLEEHSIKATTFRIKLVEILQNAKIPLSYDEILESLNANKTTFYRSIEIFEKKGLVIKTENNHKSYYELANEAKAYFICDVCHKVTNIDMPHLNVAKNIKSAVIKGVCDECDHE</sequence>
<dbReference type="GO" id="GO:0000976">
    <property type="term" value="F:transcription cis-regulatory region binding"/>
    <property type="evidence" value="ECO:0007669"/>
    <property type="project" value="TreeGrafter"/>
</dbReference>
<dbReference type="GO" id="GO:0003700">
    <property type="term" value="F:DNA-binding transcription factor activity"/>
    <property type="evidence" value="ECO:0007669"/>
    <property type="project" value="InterPro"/>
</dbReference>